<feature type="non-terminal residue" evidence="1">
    <location>
        <position position="1"/>
    </location>
</feature>
<organism evidence="1 2">
    <name type="scientific">Reticulomyxa filosa</name>
    <dbReference type="NCBI Taxonomy" id="46433"/>
    <lineage>
        <taxon>Eukaryota</taxon>
        <taxon>Sar</taxon>
        <taxon>Rhizaria</taxon>
        <taxon>Retaria</taxon>
        <taxon>Foraminifera</taxon>
        <taxon>Monothalamids</taxon>
        <taxon>Reticulomyxidae</taxon>
        <taxon>Reticulomyxa</taxon>
    </lineage>
</organism>
<comment type="caution">
    <text evidence="1">The sequence shown here is derived from an EMBL/GenBank/DDBJ whole genome shotgun (WGS) entry which is preliminary data.</text>
</comment>
<gene>
    <name evidence="1" type="ORF">RFI_39614</name>
</gene>
<accession>X6L7Q2</accession>
<dbReference type="Proteomes" id="UP000023152">
    <property type="component" value="Unassembled WGS sequence"/>
</dbReference>
<reference evidence="1 2" key="1">
    <citation type="journal article" date="2013" name="Curr. Biol.">
        <title>The Genome of the Foraminiferan Reticulomyxa filosa.</title>
        <authorList>
            <person name="Glockner G."/>
            <person name="Hulsmann N."/>
            <person name="Schleicher M."/>
            <person name="Noegel A.A."/>
            <person name="Eichinger L."/>
            <person name="Gallinger C."/>
            <person name="Pawlowski J."/>
            <person name="Sierra R."/>
            <person name="Euteneuer U."/>
            <person name="Pillet L."/>
            <person name="Moustafa A."/>
            <person name="Platzer M."/>
            <person name="Groth M."/>
            <person name="Szafranski K."/>
            <person name="Schliwa M."/>
        </authorList>
    </citation>
    <scope>NUCLEOTIDE SEQUENCE [LARGE SCALE GENOMIC DNA]</scope>
</reference>
<protein>
    <submittedName>
        <fullName evidence="1">Uncharacterized protein</fullName>
    </submittedName>
</protein>
<name>X6L7Q2_RETFI</name>
<evidence type="ECO:0000313" key="2">
    <source>
        <dbReference type="Proteomes" id="UP000023152"/>
    </source>
</evidence>
<sequence length="125" mass="14742">FRTLFVHFAVDVNDHQLSQLAHNFNDSKNVQIEQKDNSNGNQRIVKQPRCDIYRKSFAAEQKKKREEAVINPEINRYVLLRGVSIHESENKIKETLEDYGYQIQEVKRFHKMHIVKVMLSNSSDV</sequence>
<dbReference type="EMBL" id="ASPP01048227">
    <property type="protein sequence ID" value="ETN97912.1"/>
    <property type="molecule type" value="Genomic_DNA"/>
</dbReference>
<proteinExistence type="predicted"/>
<feature type="non-terminal residue" evidence="1">
    <location>
        <position position="125"/>
    </location>
</feature>
<evidence type="ECO:0000313" key="1">
    <source>
        <dbReference type="EMBL" id="ETN97912.1"/>
    </source>
</evidence>
<keyword evidence="2" id="KW-1185">Reference proteome</keyword>
<dbReference type="AlphaFoldDB" id="X6L7Q2"/>